<keyword evidence="4" id="KW-0472">Membrane</keyword>
<dbReference type="Gene3D" id="3.40.50.720">
    <property type="entry name" value="NAD(P)-binding Rossmann-like Domain"/>
    <property type="match status" value="1"/>
</dbReference>
<dbReference type="PROSITE" id="PS00061">
    <property type="entry name" value="ADH_SHORT"/>
    <property type="match status" value="1"/>
</dbReference>
<comment type="similarity">
    <text evidence="1 3">Belongs to the short-chain dehydrogenases/reductases (SDR) family.</text>
</comment>
<proteinExistence type="inferred from homology"/>
<keyword evidence="4" id="KW-0812">Transmembrane</keyword>
<dbReference type="STRING" id="497964.CfE428DRAFT_4825"/>
<dbReference type="Pfam" id="PF00106">
    <property type="entry name" value="adh_short"/>
    <property type="match status" value="1"/>
</dbReference>
<dbReference type="PIRSF" id="PIRSF000126">
    <property type="entry name" value="11-beta-HSD1"/>
    <property type="match status" value="1"/>
</dbReference>
<dbReference type="Proteomes" id="UP000005824">
    <property type="component" value="Unassembled WGS sequence"/>
</dbReference>
<comment type="caution">
    <text evidence="6">The sequence shown here is derived from an EMBL/GenBank/DDBJ whole genome shotgun (WGS) entry which is preliminary data.</text>
</comment>
<name>B4D7N7_9BACT</name>
<evidence type="ECO:0000259" key="5">
    <source>
        <dbReference type="SMART" id="SM00822"/>
    </source>
</evidence>
<dbReference type="PANTHER" id="PTHR44196">
    <property type="entry name" value="DEHYDROGENASE/REDUCTASE SDR FAMILY MEMBER 7B"/>
    <property type="match status" value="1"/>
</dbReference>
<dbReference type="SMART" id="SM00822">
    <property type="entry name" value="PKS_KR"/>
    <property type="match status" value="1"/>
</dbReference>
<dbReference type="RefSeq" id="WP_006982146.1">
    <property type="nucleotide sequence ID" value="NZ_ABVL01000018.1"/>
</dbReference>
<dbReference type="InParanoid" id="B4D7N7"/>
<gene>
    <name evidence="6" type="ORF">CfE428DRAFT_4825</name>
</gene>
<dbReference type="eggNOG" id="COG0300">
    <property type="taxonomic scope" value="Bacteria"/>
</dbReference>
<keyword evidence="2" id="KW-0560">Oxidoreductase</keyword>
<evidence type="ECO:0000313" key="6">
    <source>
        <dbReference type="EMBL" id="EDY17527.1"/>
    </source>
</evidence>
<evidence type="ECO:0000256" key="4">
    <source>
        <dbReference type="SAM" id="Phobius"/>
    </source>
</evidence>
<dbReference type="GO" id="GO:0016491">
    <property type="term" value="F:oxidoreductase activity"/>
    <property type="evidence" value="ECO:0007669"/>
    <property type="project" value="UniProtKB-KW"/>
</dbReference>
<feature type="transmembrane region" description="Helical" evidence="4">
    <location>
        <begin position="236"/>
        <end position="258"/>
    </location>
</feature>
<organism evidence="6 7">
    <name type="scientific">Chthoniobacter flavus Ellin428</name>
    <dbReference type="NCBI Taxonomy" id="497964"/>
    <lineage>
        <taxon>Bacteria</taxon>
        <taxon>Pseudomonadati</taxon>
        <taxon>Verrucomicrobiota</taxon>
        <taxon>Spartobacteria</taxon>
        <taxon>Chthoniobacterales</taxon>
        <taxon>Chthoniobacteraceae</taxon>
        <taxon>Chthoniobacter</taxon>
    </lineage>
</organism>
<accession>B4D7N7</accession>
<reference evidence="6 7" key="1">
    <citation type="journal article" date="2011" name="J. Bacteriol.">
        <title>Genome sequence of Chthoniobacter flavus Ellin428, an aerobic heterotrophic soil bacterium.</title>
        <authorList>
            <person name="Kant R."/>
            <person name="van Passel M.W."/>
            <person name="Palva A."/>
            <person name="Lucas S."/>
            <person name="Lapidus A."/>
            <person name="Glavina Del Rio T."/>
            <person name="Dalin E."/>
            <person name="Tice H."/>
            <person name="Bruce D."/>
            <person name="Goodwin L."/>
            <person name="Pitluck S."/>
            <person name="Larimer F.W."/>
            <person name="Land M.L."/>
            <person name="Hauser L."/>
            <person name="Sangwan P."/>
            <person name="de Vos W.M."/>
            <person name="Janssen P.H."/>
            <person name="Smidt H."/>
        </authorList>
    </citation>
    <scope>NUCLEOTIDE SEQUENCE [LARGE SCALE GENOMIC DNA]</scope>
    <source>
        <strain evidence="6 7">Ellin428</strain>
    </source>
</reference>
<feature type="domain" description="Ketoreductase" evidence="5">
    <location>
        <begin position="7"/>
        <end position="186"/>
    </location>
</feature>
<sequence>MNFFHGCTALITGASSGLGAEFARQLAPHARSLILVARRLERLEALKEELDRPGLTIHCHAADVADEVQIEALLAALAASGERVSLLINNAGLGDHGFFEDSDWERVEAMLDVNIKALTRLTHAILPDLVRAGRGAILNVSSIASLLPLPKMAVYAASKAYVTSFSEGLRGELRGTGVSVTALCPGPVNTEFFNIAERAQSRESMPAPELFKVPATEVVAAALDAVERDRARVIPGWLVCIIMTIASLVPIFVLRLFIAQRRKEKAEG</sequence>
<dbReference type="GO" id="GO:0016020">
    <property type="term" value="C:membrane"/>
    <property type="evidence" value="ECO:0007669"/>
    <property type="project" value="TreeGrafter"/>
</dbReference>
<evidence type="ECO:0000256" key="2">
    <source>
        <dbReference type="ARBA" id="ARBA00023002"/>
    </source>
</evidence>
<dbReference type="PRINTS" id="PR00080">
    <property type="entry name" value="SDRFAMILY"/>
</dbReference>
<dbReference type="PANTHER" id="PTHR44196:SF2">
    <property type="entry name" value="SHORT-CHAIN DEHYDROGENASE-RELATED"/>
    <property type="match status" value="1"/>
</dbReference>
<protein>
    <submittedName>
        <fullName evidence="6">Short-chain dehydrogenase/reductase SDR</fullName>
    </submittedName>
</protein>
<dbReference type="EMBL" id="ABVL01000018">
    <property type="protein sequence ID" value="EDY17527.1"/>
    <property type="molecule type" value="Genomic_DNA"/>
</dbReference>
<dbReference type="InterPro" id="IPR002347">
    <property type="entry name" value="SDR_fam"/>
</dbReference>
<dbReference type="InterPro" id="IPR057326">
    <property type="entry name" value="KR_dom"/>
</dbReference>
<evidence type="ECO:0000313" key="7">
    <source>
        <dbReference type="Proteomes" id="UP000005824"/>
    </source>
</evidence>
<evidence type="ECO:0000256" key="1">
    <source>
        <dbReference type="ARBA" id="ARBA00006484"/>
    </source>
</evidence>
<dbReference type="InterPro" id="IPR036291">
    <property type="entry name" value="NAD(P)-bd_dom_sf"/>
</dbReference>
<keyword evidence="4" id="KW-1133">Transmembrane helix</keyword>
<evidence type="ECO:0000256" key="3">
    <source>
        <dbReference type="RuleBase" id="RU000363"/>
    </source>
</evidence>
<dbReference type="SUPFAM" id="SSF51735">
    <property type="entry name" value="NAD(P)-binding Rossmann-fold domains"/>
    <property type="match status" value="1"/>
</dbReference>
<keyword evidence="7" id="KW-1185">Reference proteome</keyword>
<dbReference type="FunCoup" id="B4D7N7">
    <property type="interactions" value="396"/>
</dbReference>
<dbReference type="PRINTS" id="PR00081">
    <property type="entry name" value="GDHRDH"/>
</dbReference>
<dbReference type="InterPro" id="IPR020904">
    <property type="entry name" value="Sc_DH/Rdtase_CS"/>
</dbReference>
<dbReference type="AlphaFoldDB" id="B4D7N7"/>